<evidence type="ECO:0000256" key="3">
    <source>
        <dbReference type="ARBA" id="ARBA00022833"/>
    </source>
</evidence>
<feature type="compositionally biased region" description="Basic and acidic residues" evidence="5">
    <location>
        <begin position="471"/>
        <end position="485"/>
    </location>
</feature>
<accession>A0ABP0HMM0</accession>
<reference evidence="7 8" key="1">
    <citation type="submission" date="2024-02" db="EMBL/GenBank/DDBJ databases">
        <authorList>
            <person name="Chen Y."/>
            <person name="Shah S."/>
            <person name="Dougan E. K."/>
            <person name="Thang M."/>
            <person name="Chan C."/>
        </authorList>
    </citation>
    <scope>NUCLEOTIDE SEQUENCE [LARGE SCALE GENOMIC DNA]</scope>
</reference>
<evidence type="ECO:0000259" key="6">
    <source>
        <dbReference type="PROSITE" id="PS52027"/>
    </source>
</evidence>
<proteinExistence type="predicted"/>
<dbReference type="EMBL" id="CAXAMM010001325">
    <property type="protein sequence ID" value="CAK8991496.1"/>
    <property type="molecule type" value="Genomic_DNA"/>
</dbReference>
<feature type="compositionally biased region" description="Basic and acidic residues" evidence="5">
    <location>
        <begin position="262"/>
        <end position="291"/>
    </location>
</feature>
<keyword evidence="8" id="KW-1185">Reference proteome</keyword>
<feature type="compositionally biased region" description="Low complexity" evidence="5">
    <location>
        <begin position="243"/>
        <end position="254"/>
    </location>
</feature>
<feature type="region of interest" description="Disordered" evidence="5">
    <location>
        <begin position="453"/>
        <end position="485"/>
    </location>
</feature>
<dbReference type="Gene3D" id="3.30.160.60">
    <property type="entry name" value="Classic Zinc Finger"/>
    <property type="match status" value="1"/>
</dbReference>
<dbReference type="InterPro" id="IPR049899">
    <property type="entry name" value="Znf_C2HC_C3H"/>
</dbReference>
<evidence type="ECO:0000256" key="4">
    <source>
        <dbReference type="PROSITE-ProRule" id="PRU01371"/>
    </source>
</evidence>
<evidence type="ECO:0000313" key="7">
    <source>
        <dbReference type="EMBL" id="CAK8991496.1"/>
    </source>
</evidence>
<sequence>MAPQVFDALQGLCTPRERESSQVWAESPALPAWRPELNHWPQSVAAWQASCEGLPCGRALAAEDMEEIDRFLKGLEAPGSASASTSSSRGEVRNPGEPHNPDEERSEWAQAPDEPMEHCSSCGRSFWASRIEVHEAVCTAKRPQVRRVFESQRQRLRGLPGVRNEAKMSSAVSRSTPKPKEEKATEKKTPKALPMRPRSSRATPNRVGKAQDQAERAQHERRTSREASLVTPVKVARSSKLGKASSPAAIASKAMHPMSGSGREKELDTPPRLQKEKSVKRSERPFKELPEVRWPPEASESLEDAKPQAGSAHSSVDASKVISKLRSWAFFSEESLPARAEFTWTAASPVNEFAELHKKLFQSVESLADSQVTPSVVEIPLEPQEETPSEAVEMPLEPQEALFSKEESEPWASEESLATELFNDWMQSSSRNRLALVSEAAALCAEVDAMLGVQSESPDESSPSASWTKVTETEEPKESLEEGLEVHLHEFPPYDPSKYYEDDADEPSELQSWLKKCAKQIQQRRNEMEQR</sequence>
<evidence type="ECO:0000256" key="1">
    <source>
        <dbReference type="ARBA" id="ARBA00022723"/>
    </source>
</evidence>
<dbReference type="PROSITE" id="PS52027">
    <property type="entry name" value="ZF_C2HC_C3H"/>
    <property type="match status" value="1"/>
</dbReference>
<feature type="compositionally biased region" description="Basic and acidic residues" evidence="5">
    <location>
        <begin position="212"/>
        <end position="225"/>
    </location>
</feature>
<keyword evidence="1" id="KW-0479">Metal-binding</keyword>
<dbReference type="Pfam" id="PF13913">
    <property type="entry name" value="zf-C2HC_2"/>
    <property type="match status" value="1"/>
</dbReference>
<dbReference type="Proteomes" id="UP001642464">
    <property type="component" value="Unassembled WGS sequence"/>
</dbReference>
<organism evidence="7 8">
    <name type="scientific">Durusdinium trenchii</name>
    <dbReference type="NCBI Taxonomy" id="1381693"/>
    <lineage>
        <taxon>Eukaryota</taxon>
        <taxon>Sar</taxon>
        <taxon>Alveolata</taxon>
        <taxon>Dinophyceae</taxon>
        <taxon>Suessiales</taxon>
        <taxon>Symbiodiniaceae</taxon>
        <taxon>Durusdinium</taxon>
    </lineage>
</organism>
<gene>
    <name evidence="7" type="ORF">SCF082_LOCUS2685</name>
</gene>
<protein>
    <recommendedName>
        <fullName evidence="6">C2HC/C3H-type domain-containing protein</fullName>
    </recommendedName>
</protein>
<name>A0ABP0HMM0_9DINO</name>
<feature type="domain" description="C2HC/C3H-type" evidence="6">
    <location>
        <begin position="115"/>
        <end position="144"/>
    </location>
</feature>
<keyword evidence="2 4" id="KW-0863">Zinc-finger</keyword>
<evidence type="ECO:0000256" key="2">
    <source>
        <dbReference type="ARBA" id="ARBA00022771"/>
    </source>
</evidence>
<evidence type="ECO:0000256" key="5">
    <source>
        <dbReference type="SAM" id="MobiDB-lite"/>
    </source>
</evidence>
<feature type="compositionally biased region" description="Basic and acidic residues" evidence="5">
    <location>
        <begin position="90"/>
        <end position="107"/>
    </location>
</feature>
<feature type="region of interest" description="Disordered" evidence="5">
    <location>
        <begin position="76"/>
        <end position="120"/>
    </location>
</feature>
<evidence type="ECO:0000313" key="8">
    <source>
        <dbReference type="Proteomes" id="UP001642464"/>
    </source>
</evidence>
<feature type="compositionally biased region" description="Basic and acidic residues" evidence="5">
    <location>
        <begin position="178"/>
        <end position="189"/>
    </location>
</feature>
<comment type="caution">
    <text evidence="7">The sequence shown here is derived from an EMBL/GenBank/DDBJ whole genome shotgun (WGS) entry which is preliminary data.</text>
</comment>
<feature type="region of interest" description="Disordered" evidence="5">
    <location>
        <begin position="159"/>
        <end position="318"/>
    </location>
</feature>
<keyword evidence="3" id="KW-0862">Zinc</keyword>